<dbReference type="SUPFAM" id="SSF51695">
    <property type="entry name" value="PLC-like phosphodiesterases"/>
    <property type="match status" value="1"/>
</dbReference>
<gene>
    <name evidence="2" type="primary">glpQ_3</name>
    <name evidence="2" type="ORF">PACILC2_30460</name>
</gene>
<feature type="domain" description="GP-PDE" evidence="1">
    <location>
        <begin position="11"/>
        <end position="248"/>
    </location>
</feature>
<reference evidence="2 3" key="1">
    <citation type="submission" date="2021-04" db="EMBL/GenBank/DDBJ databases">
        <title>Draft genome sequence of Paenibacillus cisolokensis, LC2-13A.</title>
        <authorList>
            <person name="Uke A."/>
            <person name="Chhe C."/>
            <person name="Baramee S."/>
            <person name="Kosugi A."/>
        </authorList>
    </citation>
    <scope>NUCLEOTIDE SEQUENCE [LARGE SCALE GENOMIC DNA]</scope>
    <source>
        <strain evidence="2 3">LC2-13A</strain>
    </source>
</reference>
<protein>
    <submittedName>
        <fullName evidence="2">Glycerophosphoryl diester phosphodiesterase</fullName>
    </submittedName>
</protein>
<dbReference type="PANTHER" id="PTHR46211:SF14">
    <property type="entry name" value="GLYCEROPHOSPHODIESTER PHOSPHODIESTERASE"/>
    <property type="match status" value="1"/>
</dbReference>
<dbReference type="PANTHER" id="PTHR46211">
    <property type="entry name" value="GLYCEROPHOSPHORYL DIESTER PHOSPHODIESTERASE"/>
    <property type="match status" value="1"/>
</dbReference>
<sequence length="269" mass="29834">MIERLQDCEAVVVAGHRGYKSNYPENTLLAFEQALKLGVHMLEFDLRLSKDNVIMVIHDETVDRTTDGKGKVGDFSCKELQRLDAGRWFAERFAGLRIPTFEELCELLKAYPDVLLNVEIKPSFNAIEAAGGAIAMLKNTDFGAVRFTSFDAAVLAHIHDAYGLKTQGFPQAQMYNFVPGDNGTYSKMWAVGISMKLLTPELVEQFRDMGLQVWCYCPDDLKSVYYALGCGVTLMTCNNPVPALEIGRHRETLRSAKNGRNPLGGATVG</sequence>
<dbReference type="Pfam" id="PF03009">
    <property type="entry name" value="GDPD"/>
    <property type="match status" value="1"/>
</dbReference>
<accession>A0ABQ4N898</accession>
<evidence type="ECO:0000259" key="1">
    <source>
        <dbReference type="PROSITE" id="PS51704"/>
    </source>
</evidence>
<proteinExistence type="predicted"/>
<dbReference type="Gene3D" id="3.20.20.190">
    <property type="entry name" value="Phosphatidylinositol (PI) phosphodiesterase"/>
    <property type="match status" value="1"/>
</dbReference>
<dbReference type="PROSITE" id="PS51704">
    <property type="entry name" value="GP_PDE"/>
    <property type="match status" value="1"/>
</dbReference>
<keyword evidence="3" id="KW-1185">Reference proteome</keyword>
<organism evidence="2 3">
    <name type="scientific">Paenibacillus cisolokensis</name>
    <dbReference type="NCBI Taxonomy" id="1658519"/>
    <lineage>
        <taxon>Bacteria</taxon>
        <taxon>Bacillati</taxon>
        <taxon>Bacillota</taxon>
        <taxon>Bacilli</taxon>
        <taxon>Bacillales</taxon>
        <taxon>Paenibacillaceae</taxon>
        <taxon>Paenibacillus</taxon>
    </lineage>
</organism>
<dbReference type="Proteomes" id="UP000680304">
    <property type="component" value="Unassembled WGS sequence"/>
</dbReference>
<dbReference type="RefSeq" id="WP_213529157.1">
    <property type="nucleotide sequence ID" value="NZ_BOVJ01000097.1"/>
</dbReference>
<evidence type="ECO:0000313" key="3">
    <source>
        <dbReference type="Proteomes" id="UP000680304"/>
    </source>
</evidence>
<comment type="caution">
    <text evidence="2">The sequence shown here is derived from an EMBL/GenBank/DDBJ whole genome shotgun (WGS) entry which is preliminary data.</text>
</comment>
<dbReference type="EMBL" id="BOVJ01000097">
    <property type="protein sequence ID" value="GIQ64478.1"/>
    <property type="molecule type" value="Genomic_DNA"/>
</dbReference>
<name>A0ABQ4N898_9BACL</name>
<dbReference type="InterPro" id="IPR017946">
    <property type="entry name" value="PLC-like_Pdiesterase_TIM-brl"/>
</dbReference>
<dbReference type="InterPro" id="IPR030395">
    <property type="entry name" value="GP_PDE_dom"/>
</dbReference>
<evidence type="ECO:0000313" key="2">
    <source>
        <dbReference type="EMBL" id="GIQ64478.1"/>
    </source>
</evidence>